<dbReference type="Gene3D" id="3.50.50.60">
    <property type="entry name" value="FAD/NAD(P)-binding domain"/>
    <property type="match status" value="1"/>
</dbReference>
<keyword evidence="3" id="KW-0472">Membrane</keyword>
<evidence type="ECO:0000256" key="3">
    <source>
        <dbReference type="SAM" id="Phobius"/>
    </source>
</evidence>
<comment type="caution">
    <text evidence="5">The sequence shown here is derived from an EMBL/GenBank/DDBJ whole genome shotgun (WGS) entry which is preliminary data.</text>
</comment>
<accession>A0AAV8UMP1</accession>
<sequence>MESLLSSIIRRSENLSSEIVDQKVLLACVLPYCVGAGLNGGTVWAGVFLQGFVILLLGELSNALLERVFNKNLSRLGLSVNEREDGYESLQALKVVGWGALVFAAFGAVSFVKSSNKTLVLMILILGNQVSCPPLLVSRGPFVEIVTVVKTGLVMLLGSVLQPNHVGLLGPRHGLVLPVMALIQFGGIVAWEMSSQRSDWMTGRRTLPVVLGKVSSFRLSILSVSAGYILALILGMLDSKEPIYAAFAILSSAPLAILLWARGQPDKLRLLQLVSLLALLLMSIFEFKWSLLGLLLLLVYGAAYTLSLRRRRETEADGDLSAKIANWKAEEKRIVICGGGVGGLAMAACLEKLGLPYLVLEKRDKGFVDNGADLGLWPSAIKTLKTLGVADSLWENAYRVSRMRMKIADTDEELKLVNLDDVVDGSGEGFLLVARAPLMKAISKLIPREKIMYSTTLTSVELKKSGVELRLMSEGIQNTMTAPLLISADGAYSVGRKFVSEEARIEFRGEVCYRGTFPIQSLGGTELDASLNEGDMQLKMAGSMRYSVGYLQKDRSVGYFFVKQRCKTPARELSTEEQEAHIKSWPDMLQNLYRITDKSKRYIHSIEDSKTLKYWSRGPVVLLGDAAHPVTPNSAQGACLAIDDAITLGVYLRENFNAHDGYSQALYDYEFRRKRIANGIAGEARTQMKIAHLSDVLGIQARNAILKFVPAKVIEKKLRKANMQPMDDILESFERHSTELLPLIS</sequence>
<keyword evidence="2" id="KW-0503">Monooxygenase</keyword>
<evidence type="ECO:0000256" key="1">
    <source>
        <dbReference type="ARBA" id="ARBA00023002"/>
    </source>
</evidence>
<dbReference type="PANTHER" id="PTHR13789:SF309">
    <property type="entry name" value="PUTATIVE (AFU_ORTHOLOGUE AFUA_6G14510)-RELATED"/>
    <property type="match status" value="1"/>
</dbReference>
<evidence type="ECO:0000313" key="6">
    <source>
        <dbReference type="Proteomes" id="UP001157974"/>
    </source>
</evidence>
<feature type="transmembrane region" description="Helical" evidence="3">
    <location>
        <begin position="291"/>
        <end position="308"/>
    </location>
</feature>
<evidence type="ECO:0000256" key="2">
    <source>
        <dbReference type="ARBA" id="ARBA00023033"/>
    </source>
</evidence>
<dbReference type="EMBL" id="JAMWBK010000009">
    <property type="protein sequence ID" value="KAJ8902472.1"/>
    <property type="molecule type" value="Genomic_DNA"/>
</dbReference>
<protein>
    <recommendedName>
        <fullName evidence="4">FAD-binding domain-containing protein</fullName>
    </recommendedName>
</protein>
<dbReference type="AlphaFoldDB" id="A0AAV8UMP1"/>
<feature type="transmembrane region" description="Helical" evidence="3">
    <location>
        <begin position="92"/>
        <end position="112"/>
    </location>
</feature>
<feature type="domain" description="FAD-binding" evidence="4">
    <location>
        <begin position="334"/>
        <end position="680"/>
    </location>
</feature>
<gene>
    <name evidence="5" type="ORF">NDN08_006876</name>
</gene>
<dbReference type="PRINTS" id="PR00420">
    <property type="entry name" value="RNGMNOXGNASE"/>
</dbReference>
<dbReference type="GO" id="GO:0004497">
    <property type="term" value="F:monooxygenase activity"/>
    <property type="evidence" value="ECO:0007669"/>
    <property type="project" value="UniProtKB-KW"/>
</dbReference>
<dbReference type="InterPro" id="IPR050493">
    <property type="entry name" value="FAD-dep_Monooxygenase_BioMet"/>
</dbReference>
<dbReference type="InterPro" id="IPR036188">
    <property type="entry name" value="FAD/NAD-bd_sf"/>
</dbReference>
<dbReference type="InterPro" id="IPR002938">
    <property type="entry name" value="FAD-bd"/>
</dbReference>
<dbReference type="SUPFAM" id="SSF51905">
    <property type="entry name" value="FAD/NAD(P)-binding domain"/>
    <property type="match status" value="1"/>
</dbReference>
<name>A0AAV8UMP1_9RHOD</name>
<feature type="transmembrane region" description="Helical" evidence="3">
    <location>
        <begin position="215"/>
        <end position="237"/>
    </location>
</feature>
<organism evidence="5 6">
    <name type="scientific">Rhodosorus marinus</name>
    <dbReference type="NCBI Taxonomy" id="101924"/>
    <lineage>
        <taxon>Eukaryota</taxon>
        <taxon>Rhodophyta</taxon>
        <taxon>Stylonematophyceae</taxon>
        <taxon>Stylonematales</taxon>
        <taxon>Stylonemataceae</taxon>
        <taxon>Rhodosorus</taxon>
    </lineage>
</organism>
<reference evidence="5 6" key="1">
    <citation type="journal article" date="2023" name="Nat. Commun.">
        <title>Origin of minicircular mitochondrial genomes in red algae.</title>
        <authorList>
            <person name="Lee Y."/>
            <person name="Cho C.H."/>
            <person name="Lee Y.M."/>
            <person name="Park S.I."/>
            <person name="Yang J.H."/>
            <person name="West J.A."/>
            <person name="Bhattacharya D."/>
            <person name="Yoon H.S."/>
        </authorList>
    </citation>
    <scope>NUCLEOTIDE SEQUENCE [LARGE SCALE GENOMIC DNA]</scope>
    <source>
        <strain evidence="5 6">CCMP1338</strain>
        <tissue evidence="5">Whole cell</tissue>
    </source>
</reference>
<dbReference type="GO" id="GO:0071949">
    <property type="term" value="F:FAD binding"/>
    <property type="evidence" value="ECO:0007669"/>
    <property type="project" value="InterPro"/>
</dbReference>
<keyword evidence="3" id="KW-1133">Transmembrane helix</keyword>
<feature type="transmembrane region" description="Helical" evidence="3">
    <location>
        <begin position="44"/>
        <end position="65"/>
    </location>
</feature>
<proteinExistence type="predicted"/>
<dbReference type="Proteomes" id="UP001157974">
    <property type="component" value="Unassembled WGS sequence"/>
</dbReference>
<keyword evidence="6" id="KW-1185">Reference proteome</keyword>
<evidence type="ECO:0000259" key="4">
    <source>
        <dbReference type="Pfam" id="PF01494"/>
    </source>
</evidence>
<dbReference type="PANTHER" id="PTHR13789">
    <property type="entry name" value="MONOOXYGENASE"/>
    <property type="match status" value="1"/>
</dbReference>
<feature type="transmembrane region" description="Helical" evidence="3">
    <location>
        <begin position="268"/>
        <end position="285"/>
    </location>
</feature>
<evidence type="ECO:0000313" key="5">
    <source>
        <dbReference type="EMBL" id="KAJ8902472.1"/>
    </source>
</evidence>
<feature type="transmembrane region" description="Helical" evidence="3">
    <location>
        <begin position="243"/>
        <end position="261"/>
    </location>
</feature>
<keyword evidence="1" id="KW-0560">Oxidoreductase</keyword>
<feature type="transmembrane region" description="Helical" evidence="3">
    <location>
        <begin position="173"/>
        <end position="194"/>
    </location>
</feature>
<keyword evidence="3" id="KW-0812">Transmembrane</keyword>
<dbReference type="Pfam" id="PF01494">
    <property type="entry name" value="FAD_binding_3"/>
    <property type="match status" value="1"/>
</dbReference>